<keyword evidence="2" id="KW-0732">Signal</keyword>
<dbReference type="SUPFAM" id="SSF47240">
    <property type="entry name" value="Ferritin-like"/>
    <property type="match status" value="1"/>
</dbReference>
<sequence>MTKLATLIAGGVLALTASLASAQDDQSGGSGQMMDHGAMGQMDMSAMPEHMQGMMGAMQTMMQTMPMESSGDPDADFLLMMIPHHQSAIDMARAELEHGDDEETRAMAQAIIDAQEQEIAEMRAMLERMGVEPPAASE</sequence>
<evidence type="ECO:0000256" key="1">
    <source>
        <dbReference type="SAM" id="Coils"/>
    </source>
</evidence>
<dbReference type="PANTHER" id="PTHR36933">
    <property type="entry name" value="SLL0788 PROTEIN"/>
    <property type="match status" value="1"/>
</dbReference>
<evidence type="ECO:0000313" key="4">
    <source>
        <dbReference type="EMBL" id="MFC5568273.1"/>
    </source>
</evidence>
<comment type="caution">
    <text evidence="4">The sequence shown here is derived from an EMBL/GenBank/DDBJ whole genome shotgun (WGS) entry which is preliminary data.</text>
</comment>
<dbReference type="PANTHER" id="PTHR36933:SF1">
    <property type="entry name" value="SLL0788 PROTEIN"/>
    <property type="match status" value="1"/>
</dbReference>
<reference evidence="5" key="1">
    <citation type="journal article" date="2019" name="Int. J. Syst. Evol. Microbiol.">
        <title>The Global Catalogue of Microorganisms (GCM) 10K type strain sequencing project: providing services to taxonomists for standard genome sequencing and annotation.</title>
        <authorList>
            <consortium name="The Broad Institute Genomics Platform"/>
            <consortium name="The Broad Institute Genome Sequencing Center for Infectious Disease"/>
            <person name="Wu L."/>
            <person name="Ma J."/>
        </authorList>
    </citation>
    <scope>NUCLEOTIDE SEQUENCE [LARGE SCALE GENOMIC DNA]</scope>
    <source>
        <strain evidence="5">KACC 11588</strain>
    </source>
</reference>
<dbReference type="Pfam" id="PF03713">
    <property type="entry name" value="DUF305"/>
    <property type="match status" value="1"/>
</dbReference>
<organism evidence="4 5">
    <name type="scientific">Rubellimicrobium aerolatum</name>
    <dbReference type="NCBI Taxonomy" id="490979"/>
    <lineage>
        <taxon>Bacteria</taxon>
        <taxon>Pseudomonadati</taxon>
        <taxon>Pseudomonadota</taxon>
        <taxon>Alphaproteobacteria</taxon>
        <taxon>Rhodobacterales</taxon>
        <taxon>Roseobacteraceae</taxon>
        <taxon>Rubellimicrobium</taxon>
    </lineage>
</organism>
<accession>A0ABW0SGV2</accession>
<feature type="signal peptide" evidence="2">
    <location>
        <begin position="1"/>
        <end position="22"/>
    </location>
</feature>
<keyword evidence="5" id="KW-1185">Reference proteome</keyword>
<proteinExistence type="predicted"/>
<dbReference type="InterPro" id="IPR005183">
    <property type="entry name" value="DUF305_CopM-like"/>
</dbReference>
<dbReference type="EMBL" id="JBHSNA010000033">
    <property type="protein sequence ID" value="MFC5568273.1"/>
    <property type="molecule type" value="Genomic_DNA"/>
</dbReference>
<feature type="domain" description="DUF305" evidence="3">
    <location>
        <begin position="30"/>
        <end position="126"/>
    </location>
</feature>
<name>A0ABW0SGV2_9RHOB</name>
<feature type="chain" id="PRO_5046517752" evidence="2">
    <location>
        <begin position="23"/>
        <end position="138"/>
    </location>
</feature>
<protein>
    <submittedName>
        <fullName evidence="4">DUF305 domain-containing protein</fullName>
    </submittedName>
</protein>
<dbReference type="InterPro" id="IPR009078">
    <property type="entry name" value="Ferritin-like_SF"/>
</dbReference>
<dbReference type="Gene3D" id="1.20.1260.10">
    <property type="match status" value="1"/>
</dbReference>
<evidence type="ECO:0000256" key="2">
    <source>
        <dbReference type="SAM" id="SignalP"/>
    </source>
</evidence>
<dbReference type="Proteomes" id="UP001596056">
    <property type="component" value="Unassembled WGS sequence"/>
</dbReference>
<dbReference type="InterPro" id="IPR012347">
    <property type="entry name" value="Ferritin-like"/>
</dbReference>
<gene>
    <name evidence="4" type="ORF">ACFPOC_17860</name>
</gene>
<evidence type="ECO:0000259" key="3">
    <source>
        <dbReference type="Pfam" id="PF03713"/>
    </source>
</evidence>
<evidence type="ECO:0000313" key="5">
    <source>
        <dbReference type="Proteomes" id="UP001596056"/>
    </source>
</evidence>
<dbReference type="RefSeq" id="WP_209843341.1">
    <property type="nucleotide sequence ID" value="NZ_JAGGJP010000029.1"/>
</dbReference>
<keyword evidence="1" id="KW-0175">Coiled coil</keyword>
<feature type="coiled-coil region" evidence="1">
    <location>
        <begin position="105"/>
        <end position="132"/>
    </location>
</feature>